<accession>A0A8X6U7P9</accession>
<evidence type="ECO:0000313" key="1">
    <source>
        <dbReference type="EMBL" id="GFT90023.1"/>
    </source>
</evidence>
<dbReference type="AlphaFoldDB" id="A0A8X6U7P9"/>
<name>A0A8X6U7P9_NEPPI</name>
<gene>
    <name evidence="1" type="primary">X975_03930</name>
    <name evidence="1" type="ORF">NPIL_86621</name>
</gene>
<protein>
    <submittedName>
        <fullName evidence="1">DUF1758 domain-containing protein</fullName>
    </submittedName>
</protein>
<reference evidence="1" key="1">
    <citation type="submission" date="2020-08" db="EMBL/GenBank/DDBJ databases">
        <title>Multicomponent nature underlies the extraordinary mechanical properties of spider dragline silk.</title>
        <authorList>
            <person name="Kono N."/>
            <person name="Nakamura H."/>
            <person name="Mori M."/>
            <person name="Yoshida Y."/>
            <person name="Ohtoshi R."/>
            <person name="Malay A.D."/>
            <person name="Moran D.A.P."/>
            <person name="Tomita M."/>
            <person name="Numata K."/>
            <person name="Arakawa K."/>
        </authorList>
    </citation>
    <scope>NUCLEOTIDE SEQUENCE</scope>
</reference>
<dbReference type="OrthoDB" id="6433130at2759"/>
<organism evidence="1 2">
    <name type="scientific">Nephila pilipes</name>
    <name type="common">Giant wood spider</name>
    <name type="synonym">Nephila maculata</name>
    <dbReference type="NCBI Taxonomy" id="299642"/>
    <lineage>
        <taxon>Eukaryota</taxon>
        <taxon>Metazoa</taxon>
        <taxon>Ecdysozoa</taxon>
        <taxon>Arthropoda</taxon>
        <taxon>Chelicerata</taxon>
        <taxon>Arachnida</taxon>
        <taxon>Araneae</taxon>
        <taxon>Araneomorphae</taxon>
        <taxon>Entelegynae</taxon>
        <taxon>Araneoidea</taxon>
        <taxon>Nephilidae</taxon>
        <taxon>Nephila</taxon>
    </lineage>
</organism>
<dbReference type="PANTHER" id="PTHR47331:SF1">
    <property type="entry name" value="GAG-LIKE PROTEIN"/>
    <property type="match status" value="1"/>
</dbReference>
<dbReference type="Proteomes" id="UP000887013">
    <property type="component" value="Unassembled WGS sequence"/>
</dbReference>
<evidence type="ECO:0000313" key="2">
    <source>
        <dbReference type="Proteomes" id="UP000887013"/>
    </source>
</evidence>
<keyword evidence="2" id="KW-1185">Reference proteome</keyword>
<dbReference type="EMBL" id="BMAW01024902">
    <property type="protein sequence ID" value="GFT90023.1"/>
    <property type="molecule type" value="Genomic_DNA"/>
</dbReference>
<proteinExistence type="predicted"/>
<sequence length="366" mass="41904">MVALIIHVEFVKRKREKLPCLQNKNNNEITSPSGQIVESNLHRNSQELDVNATPFVTENECLMTAASRNNNIVKKVLLSTALIFIKNNEGKTYSVRTLLDNGSIIHLCSSKLAERLQLQNKNVNLNVGCLSGLSTTVKSKVSAVIFNEEKTFNHKLEFYVVTKITNLMPSLQINLSNVAIPENIKLADPEVYEPGKIDLLFGSEIFFDLKRSGQIYVPNSNLVLQNSAFGYLIGGSIGNVRDKKTPVHYEFINENVEIQLKKFFDLESIGIRDDPHYYDEDKALEIFNETVRFKNNGYTVSIPWKNNCNQLGDNYYVAEKRLKGLERRRKFDNSLYLKYRDILNEYLDKDIIEKLSDTSKPWNKPV</sequence>
<dbReference type="PANTHER" id="PTHR47331">
    <property type="entry name" value="PHD-TYPE DOMAIN-CONTAINING PROTEIN"/>
    <property type="match status" value="1"/>
</dbReference>
<comment type="caution">
    <text evidence="1">The sequence shown here is derived from an EMBL/GenBank/DDBJ whole genome shotgun (WGS) entry which is preliminary data.</text>
</comment>